<accession>A0AAU8LMP4</accession>
<gene>
    <name evidence="1" type="ORF">N011_09345</name>
</gene>
<proteinExistence type="predicted"/>
<dbReference type="EMBL" id="CP159362">
    <property type="protein sequence ID" value="XCN69468.1"/>
    <property type="molecule type" value="Genomic_DNA"/>
</dbReference>
<organism evidence="1">
    <name type="scientific">Pseudomonas syringae CC1417</name>
    <dbReference type="NCBI Taxonomy" id="1357272"/>
    <lineage>
        <taxon>Bacteria</taxon>
        <taxon>Pseudomonadati</taxon>
        <taxon>Pseudomonadota</taxon>
        <taxon>Gammaproteobacteria</taxon>
        <taxon>Pseudomonadales</taxon>
        <taxon>Pseudomonadaceae</taxon>
        <taxon>Pseudomonas</taxon>
        <taxon>Pseudomonas syringae</taxon>
    </lineage>
</organism>
<evidence type="ECO:0000313" key="1">
    <source>
        <dbReference type="EMBL" id="XCN69468.1"/>
    </source>
</evidence>
<reference evidence="1" key="1">
    <citation type="journal article" date="2014" name="Genome Announc.">
        <title>Draft Genome Sequences of a Phylogenetically Diverse Suite of Pseudomonas syringae Strains from Multiple Source Populations.</title>
        <authorList>
            <person name="Baltrus D.A."/>
            <person name="Yourstone S."/>
            <person name="Lind A."/>
            <person name="Guilbaud C."/>
            <person name="Sands D.C."/>
            <person name="Jones C.D."/>
            <person name="Morris C.E."/>
            <person name="Dangl J.L."/>
        </authorList>
    </citation>
    <scope>NUCLEOTIDE SEQUENCE</scope>
    <source>
        <strain evidence="1">CC1417</strain>
    </source>
</reference>
<reference evidence="1" key="2">
    <citation type="submission" date="2024-07" db="EMBL/GenBank/DDBJ databases">
        <title>A complete genome sequence for Pseudomonas syringae CC1417.</title>
        <authorList>
            <person name="Baltrus D.A."/>
        </authorList>
    </citation>
    <scope>NUCLEOTIDE SEQUENCE</scope>
    <source>
        <strain evidence="1">CC1417</strain>
    </source>
</reference>
<dbReference type="Pfam" id="PF11042">
    <property type="entry name" value="DUF2750"/>
    <property type="match status" value="1"/>
</dbReference>
<protein>
    <submittedName>
        <fullName evidence="1">DUF2750 domain-containing protein</fullName>
    </submittedName>
</protein>
<dbReference type="InterPro" id="IPR021284">
    <property type="entry name" value="DUF2750"/>
</dbReference>
<sequence length="126" mass="14773">MNQKKLSGVAALSDTERAEYFVRKVADFEELWGGFENGWLQLEDKDNKKIIPFWPEEIFVQNYINENKVNASPRRIEISHFLEKWIPGMTKDDVKVLIFPIKESQGVLVTPNELADQLKEELEQYE</sequence>
<dbReference type="RefSeq" id="WP_024689446.1">
    <property type="nucleotide sequence ID" value="NZ_CP159362.1"/>
</dbReference>
<dbReference type="AlphaFoldDB" id="A0AAU8LMP4"/>
<name>A0AAU8LMP4_PSESX</name>